<feature type="region of interest" description="Disordered" evidence="1">
    <location>
        <begin position="250"/>
        <end position="328"/>
    </location>
</feature>
<evidence type="ECO:0000256" key="1">
    <source>
        <dbReference type="SAM" id="MobiDB-lite"/>
    </source>
</evidence>
<name>A0A5C2SF89_9APHY</name>
<dbReference type="STRING" id="1328759.A0A5C2SF89"/>
<proteinExistence type="predicted"/>
<feature type="compositionally biased region" description="Basic residues" evidence="1">
    <location>
        <begin position="312"/>
        <end position="328"/>
    </location>
</feature>
<dbReference type="GO" id="GO:0005730">
    <property type="term" value="C:nucleolus"/>
    <property type="evidence" value="ECO:0007669"/>
    <property type="project" value="TreeGrafter"/>
</dbReference>
<dbReference type="AlphaFoldDB" id="A0A5C2SF89"/>
<feature type="compositionally biased region" description="Acidic residues" evidence="1">
    <location>
        <begin position="60"/>
        <end position="103"/>
    </location>
</feature>
<organism evidence="2 3">
    <name type="scientific">Lentinus tigrinus ALCF2SS1-6</name>
    <dbReference type="NCBI Taxonomy" id="1328759"/>
    <lineage>
        <taxon>Eukaryota</taxon>
        <taxon>Fungi</taxon>
        <taxon>Dikarya</taxon>
        <taxon>Basidiomycota</taxon>
        <taxon>Agaricomycotina</taxon>
        <taxon>Agaricomycetes</taxon>
        <taxon>Polyporales</taxon>
        <taxon>Polyporaceae</taxon>
        <taxon>Lentinus</taxon>
    </lineage>
</organism>
<dbReference type="GO" id="GO:0000462">
    <property type="term" value="P:maturation of SSU-rRNA from tricistronic rRNA transcript (SSU-rRNA, 5.8S rRNA, LSU-rRNA)"/>
    <property type="evidence" value="ECO:0007669"/>
    <property type="project" value="TreeGrafter"/>
</dbReference>
<accession>A0A5C2SF89</accession>
<dbReference type="OrthoDB" id="5556956at2759"/>
<protein>
    <recommendedName>
        <fullName evidence="4">Ebp2-domain-containing protein</fullName>
    </recommendedName>
</protein>
<feature type="compositionally biased region" description="Basic and acidic residues" evidence="1">
    <location>
        <begin position="41"/>
        <end position="59"/>
    </location>
</feature>
<dbReference type="EMBL" id="ML122260">
    <property type="protein sequence ID" value="RPD61958.1"/>
    <property type="molecule type" value="Genomic_DNA"/>
</dbReference>
<gene>
    <name evidence="2" type="ORF">L227DRAFT_573828</name>
</gene>
<feature type="region of interest" description="Disordered" evidence="1">
    <location>
        <begin position="41"/>
        <end position="165"/>
    </location>
</feature>
<evidence type="ECO:0000313" key="3">
    <source>
        <dbReference type="Proteomes" id="UP000313359"/>
    </source>
</evidence>
<sequence>MSPFSGRPVNMSSDDLLKLLEAHGQQFLQAFDTPVVLGKRKDVPAHKSAERDVKKNKVDEDLEEEEWEGIQSDPDSDVEDESEKDESEDATYGEDEDEDDDFTYESHSHKPDIIVFSEASTSSAIPRQSKSGFMSSKVTKLTQDAPKSSQKKTASDDEDDDLTNAQNDALLHRLVHTQLLSGSLNPDLDLTPAQRKKALAGRIMEAAGKVKLGKGEATVRKSEHNRAAKHVRDGLFEKRKERQQKQLEEAKQLGNYHPKLKALFDASETSKPQNRKRDRGMKMGVGSFQGGILKLGKNEISAIESRSSSSRGRGRGRGGRARGRGGKR</sequence>
<feature type="compositionally biased region" description="Polar residues" evidence="1">
    <location>
        <begin position="118"/>
        <end position="152"/>
    </location>
</feature>
<evidence type="ECO:0008006" key="4">
    <source>
        <dbReference type="Google" id="ProtNLM"/>
    </source>
</evidence>
<dbReference type="InterPro" id="IPR053030">
    <property type="entry name" value="Ribosomal_biogenesis_FAF1-like"/>
</dbReference>
<dbReference type="PANTHER" id="PTHR28096">
    <property type="entry name" value="PROTEIN FAF1"/>
    <property type="match status" value="1"/>
</dbReference>
<dbReference type="Proteomes" id="UP000313359">
    <property type="component" value="Unassembled WGS sequence"/>
</dbReference>
<keyword evidence="3" id="KW-1185">Reference proteome</keyword>
<dbReference type="PANTHER" id="PTHR28096:SF1">
    <property type="entry name" value="PROTEIN FAF1"/>
    <property type="match status" value="1"/>
</dbReference>
<reference evidence="2" key="1">
    <citation type="journal article" date="2018" name="Genome Biol. Evol.">
        <title>Genomics and development of Lentinus tigrinus, a white-rot wood-decaying mushroom with dimorphic fruiting bodies.</title>
        <authorList>
            <person name="Wu B."/>
            <person name="Xu Z."/>
            <person name="Knudson A."/>
            <person name="Carlson A."/>
            <person name="Chen N."/>
            <person name="Kovaka S."/>
            <person name="LaButti K."/>
            <person name="Lipzen A."/>
            <person name="Pennachio C."/>
            <person name="Riley R."/>
            <person name="Schakwitz W."/>
            <person name="Umezawa K."/>
            <person name="Ohm R.A."/>
            <person name="Grigoriev I.V."/>
            <person name="Nagy L.G."/>
            <person name="Gibbons J."/>
            <person name="Hibbett D."/>
        </authorList>
    </citation>
    <scope>NUCLEOTIDE SEQUENCE [LARGE SCALE GENOMIC DNA]</scope>
    <source>
        <strain evidence="2">ALCF2SS1-6</strain>
    </source>
</reference>
<evidence type="ECO:0000313" key="2">
    <source>
        <dbReference type="EMBL" id="RPD61958.1"/>
    </source>
</evidence>